<dbReference type="RefSeq" id="WP_171901084.1">
    <property type="nucleotide sequence ID" value="NZ_JBIYEG010000001.1"/>
</dbReference>
<reference evidence="1 2" key="1">
    <citation type="submission" date="2014-11" db="EMBL/GenBank/DDBJ databases">
        <title>Symbiosis island explosion on the genome of extra-slow-growing strains of soybean bradyrhizobia with massive insertion sequences.</title>
        <authorList>
            <person name="Iida T."/>
            <person name="Minamisawa K."/>
        </authorList>
    </citation>
    <scope>NUCLEOTIDE SEQUENCE [LARGE SCALE GENOMIC DNA]</scope>
    <source>
        <strain evidence="1 2">NK6</strain>
    </source>
</reference>
<evidence type="ECO:0000313" key="1">
    <source>
        <dbReference type="EMBL" id="BAR55646.1"/>
    </source>
</evidence>
<accession>A0A0E4BM31</accession>
<proteinExistence type="predicted"/>
<sequence length="170" mass="19413">MRIVWRGGAVTDIEVKMRVNSVADLTQGAEMRERVLELARAKMHDDEIAAKLTSEGHRSPNCPDKVLPITVQRIRLHAGLKGLTEQRTRWRHSTDLLSAQQLAGVLNIPVNWLYVQIRQGRLLIDRHPSGAHLFSNTSRVIEAVRKLRNHELDQLDLRITEPHEEGHQHA</sequence>
<organism evidence="1 2">
    <name type="scientific">Bradyrhizobium diazoefficiens</name>
    <dbReference type="NCBI Taxonomy" id="1355477"/>
    <lineage>
        <taxon>Bacteria</taxon>
        <taxon>Pseudomonadati</taxon>
        <taxon>Pseudomonadota</taxon>
        <taxon>Alphaproteobacteria</taxon>
        <taxon>Hyphomicrobiales</taxon>
        <taxon>Nitrobacteraceae</taxon>
        <taxon>Bradyrhizobium</taxon>
    </lineage>
</organism>
<dbReference type="Proteomes" id="UP000063308">
    <property type="component" value="Chromosome"/>
</dbReference>
<name>A0A0E4BM31_9BRAD</name>
<dbReference type="EMBL" id="AP014685">
    <property type="protein sequence ID" value="BAR55646.1"/>
    <property type="molecule type" value="Genomic_DNA"/>
</dbReference>
<gene>
    <name evidence="1" type="ORF">NK6_2465</name>
</gene>
<protein>
    <submittedName>
        <fullName evidence="1">Uncharacterized protein</fullName>
    </submittedName>
</protein>
<evidence type="ECO:0000313" key="2">
    <source>
        <dbReference type="Proteomes" id="UP000063308"/>
    </source>
</evidence>
<dbReference type="AlphaFoldDB" id="A0A0E4BM31"/>